<reference evidence="2 3" key="1">
    <citation type="submission" date="2018-01" db="EMBL/GenBank/DDBJ databases">
        <title>Draft genome of the strawberry crown rot pathogen Phytophthora cactorum.</title>
        <authorList>
            <person name="Armitage A.D."/>
            <person name="Lysoe E."/>
            <person name="Nellist C.F."/>
            <person name="Harrison R.J."/>
            <person name="Brurberg M.B."/>
        </authorList>
    </citation>
    <scope>NUCLEOTIDE SEQUENCE [LARGE SCALE GENOMIC DNA]</scope>
    <source>
        <strain evidence="2 3">10300</strain>
    </source>
</reference>
<proteinExistence type="predicted"/>
<evidence type="ECO:0000313" key="2">
    <source>
        <dbReference type="EMBL" id="RAW30419.1"/>
    </source>
</evidence>
<feature type="compositionally biased region" description="Acidic residues" evidence="1">
    <location>
        <begin position="1"/>
        <end position="18"/>
    </location>
</feature>
<dbReference type="AlphaFoldDB" id="A0A329S185"/>
<comment type="caution">
    <text evidence="2">The sequence shown here is derived from an EMBL/GenBank/DDBJ whole genome shotgun (WGS) entry which is preliminary data.</text>
</comment>
<keyword evidence="3" id="KW-1185">Reference proteome</keyword>
<organism evidence="2 3">
    <name type="scientific">Phytophthora cactorum</name>
    <dbReference type="NCBI Taxonomy" id="29920"/>
    <lineage>
        <taxon>Eukaryota</taxon>
        <taxon>Sar</taxon>
        <taxon>Stramenopiles</taxon>
        <taxon>Oomycota</taxon>
        <taxon>Peronosporomycetes</taxon>
        <taxon>Peronosporales</taxon>
        <taxon>Peronosporaceae</taxon>
        <taxon>Phytophthora</taxon>
    </lineage>
</organism>
<dbReference type="VEuPathDB" id="FungiDB:PC110_g13221"/>
<name>A0A329S185_9STRA</name>
<accession>A0A329S185</accession>
<feature type="region of interest" description="Disordered" evidence="1">
    <location>
        <begin position="1"/>
        <end position="26"/>
    </location>
</feature>
<gene>
    <name evidence="2" type="ORF">PC110_g13221</name>
</gene>
<evidence type="ECO:0000256" key="1">
    <source>
        <dbReference type="SAM" id="MobiDB-lite"/>
    </source>
</evidence>
<evidence type="ECO:0000313" key="3">
    <source>
        <dbReference type="Proteomes" id="UP000251314"/>
    </source>
</evidence>
<dbReference type="EMBL" id="MJFZ01000372">
    <property type="protein sequence ID" value="RAW30419.1"/>
    <property type="molecule type" value="Genomic_DNA"/>
</dbReference>
<sequence>MLVENPVEELSDDGEDEDIRPGAIPRGLMRMADEM</sequence>
<protein>
    <submittedName>
        <fullName evidence="2">Uncharacterized protein</fullName>
    </submittedName>
</protein>
<dbReference type="Proteomes" id="UP000251314">
    <property type="component" value="Unassembled WGS sequence"/>
</dbReference>